<protein>
    <recommendedName>
        <fullName evidence="4">G8 domain-containing protein</fullName>
    </recommendedName>
</protein>
<sequence length="568" mass="57454">MLQRVIVTSAFFIAAIAVFVFPHAADAASRYWVGSVGGNFNDGANWAAADPASCTGGGASVPGTADIAIFDADCDNDATMDATISVAGININTGYTGSISPSSAISITVGSSGFVQASGTFTSTAGTMAISGPFNRTGGTFTHNSGTVKFLMNGSNFTFTPGTSLTLYNVTIDKTTDDSDPILTFGASFTIANDVTVQASNSDGSYGYSVYGSGSPTITVQGDINFPSTAATGQIYSFGSTAGSAFSINLAGDITLSDSNLTASYLNITFDGTGNQIITHSAGTISGGTLTVNRPSETAGTAVKLGANFSSRPFTVTAGTLSLEGYNLTSAASSVASGATFQLQGGETVTNAPTLSSGSTVKYNGTSTYTVKDWGYHHLAFDGSGGVFTLGAAESIAGNLTLTNGTFDISGFNLTVTGTFSNAATLRLQGGETTFSVTMDTDSGTVEYDGTSSYTGLKAGNTYYNLTLNGSGGTWTQNATLDVNGALTITAGTLASSANAITLAGNWSNSGTFTHGNNTVTLDGTSQAITGSANTTFYNLTKTVSSADTLTFNNARTATIANNAIFGC</sequence>
<feature type="signal peptide" evidence="1">
    <location>
        <begin position="1"/>
        <end position="24"/>
    </location>
</feature>
<evidence type="ECO:0008006" key="4">
    <source>
        <dbReference type="Google" id="ProtNLM"/>
    </source>
</evidence>
<dbReference type="Proteomes" id="UP000177528">
    <property type="component" value="Unassembled WGS sequence"/>
</dbReference>
<feature type="chain" id="PRO_5009581269" description="G8 domain-containing protein" evidence="1">
    <location>
        <begin position="25"/>
        <end position="568"/>
    </location>
</feature>
<proteinExistence type="predicted"/>
<dbReference type="EMBL" id="MHHR01000019">
    <property type="protein sequence ID" value="OGY34219.1"/>
    <property type="molecule type" value="Genomic_DNA"/>
</dbReference>
<gene>
    <name evidence="2" type="ORF">A3D99_03720</name>
</gene>
<accession>A0A1G1X2J1</accession>
<name>A0A1G1X2J1_9BACT</name>
<evidence type="ECO:0000313" key="2">
    <source>
        <dbReference type="EMBL" id="OGY34219.1"/>
    </source>
</evidence>
<evidence type="ECO:0000313" key="3">
    <source>
        <dbReference type="Proteomes" id="UP000177528"/>
    </source>
</evidence>
<reference evidence="2 3" key="1">
    <citation type="journal article" date="2016" name="Nat. Commun.">
        <title>Thousands of microbial genomes shed light on interconnected biogeochemical processes in an aquifer system.</title>
        <authorList>
            <person name="Anantharaman K."/>
            <person name="Brown C.T."/>
            <person name="Hug L.A."/>
            <person name="Sharon I."/>
            <person name="Castelle C.J."/>
            <person name="Probst A.J."/>
            <person name="Thomas B.C."/>
            <person name="Singh A."/>
            <person name="Wilkins M.J."/>
            <person name="Karaoz U."/>
            <person name="Brodie E.L."/>
            <person name="Williams K.H."/>
            <person name="Hubbard S.S."/>
            <person name="Banfield J.F."/>
        </authorList>
    </citation>
    <scope>NUCLEOTIDE SEQUENCE [LARGE SCALE GENOMIC DNA]</scope>
</reference>
<keyword evidence="1" id="KW-0732">Signal</keyword>
<organism evidence="2 3">
    <name type="scientific">Candidatus Andersenbacteria bacterium RIFCSPHIGHO2_12_FULL_45_11</name>
    <dbReference type="NCBI Taxonomy" id="1797281"/>
    <lineage>
        <taxon>Bacteria</taxon>
        <taxon>Candidatus Anderseniibacteriota</taxon>
    </lineage>
</organism>
<comment type="caution">
    <text evidence="2">The sequence shown here is derived from an EMBL/GenBank/DDBJ whole genome shotgun (WGS) entry which is preliminary data.</text>
</comment>
<evidence type="ECO:0000256" key="1">
    <source>
        <dbReference type="SAM" id="SignalP"/>
    </source>
</evidence>
<dbReference type="AlphaFoldDB" id="A0A1G1X2J1"/>